<keyword evidence="3" id="KW-0349">Heme</keyword>
<dbReference type="InterPro" id="IPR018247">
    <property type="entry name" value="EF_Hand_1_Ca_BS"/>
</dbReference>
<evidence type="ECO:0000259" key="8">
    <source>
        <dbReference type="PROSITE" id="PS51405"/>
    </source>
</evidence>
<feature type="domain" description="Heme haloperoxidase family profile" evidence="8">
    <location>
        <begin position="49"/>
        <end position="259"/>
    </location>
</feature>
<evidence type="ECO:0000313" key="10">
    <source>
        <dbReference type="Proteomes" id="UP000714275"/>
    </source>
</evidence>
<evidence type="ECO:0000256" key="7">
    <source>
        <dbReference type="ARBA" id="ARBA00025795"/>
    </source>
</evidence>
<evidence type="ECO:0000256" key="4">
    <source>
        <dbReference type="ARBA" id="ARBA00022723"/>
    </source>
</evidence>
<keyword evidence="6" id="KW-0408">Iron</keyword>
<dbReference type="PANTHER" id="PTHR33577">
    <property type="entry name" value="STERIGMATOCYSTIN BIOSYNTHESIS PEROXIDASE STCC-RELATED"/>
    <property type="match status" value="1"/>
</dbReference>
<keyword evidence="4" id="KW-0479">Metal-binding</keyword>
<sequence>MGFSSNVSNFFYDAKTMSWDVILTLLNLVEKKRRIGEVTPEGHPGYGGHWPEFRPPQETDSRCSCPGLNALANHGMISRSGRDISFVDLDRHVRATYNISSTLSSFVPHYAARMLKKNFSRDTFDLEELDMHNGIEHDASLLRLDAAFQPNQSTKHVPYIEELLAAASGKDKDGNDVITVKDLSKLLGKHRAVSRATNKEFVLKPFHKLFGAANASLLLSTMGGRVDDLHNFLHHEQLPEGWESRVRQSRGLTLVNFNKLALKIEFGVREKDWAQVAQEAAAHHGTIPV</sequence>
<dbReference type="InterPro" id="IPR036851">
    <property type="entry name" value="Chloroperoxidase-like_sf"/>
</dbReference>
<dbReference type="GO" id="GO:0046872">
    <property type="term" value="F:metal ion binding"/>
    <property type="evidence" value="ECO:0007669"/>
    <property type="project" value="UniProtKB-KW"/>
</dbReference>
<reference evidence="9" key="1">
    <citation type="journal article" date="2020" name="New Phytol.">
        <title>Comparative genomics reveals dynamic genome evolution in host specialist ectomycorrhizal fungi.</title>
        <authorList>
            <person name="Lofgren L.A."/>
            <person name="Nguyen N.H."/>
            <person name="Vilgalys R."/>
            <person name="Ruytinx J."/>
            <person name="Liao H.L."/>
            <person name="Branco S."/>
            <person name="Kuo A."/>
            <person name="LaButti K."/>
            <person name="Lipzen A."/>
            <person name="Andreopoulos W."/>
            <person name="Pangilinan J."/>
            <person name="Riley R."/>
            <person name="Hundley H."/>
            <person name="Na H."/>
            <person name="Barry K."/>
            <person name="Grigoriev I.V."/>
            <person name="Stajich J.E."/>
            <person name="Kennedy P.G."/>
        </authorList>
    </citation>
    <scope>NUCLEOTIDE SEQUENCE</scope>
    <source>
        <strain evidence="9">DOB743</strain>
    </source>
</reference>
<dbReference type="InterPro" id="IPR000028">
    <property type="entry name" value="Chloroperoxidase"/>
</dbReference>
<dbReference type="EMBL" id="JABBWD010000015">
    <property type="protein sequence ID" value="KAG1778479.1"/>
    <property type="molecule type" value="Genomic_DNA"/>
</dbReference>
<evidence type="ECO:0000256" key="6">
    <source>
        <dbReference type="ARBA" id="ARBA00023004"/>
    </source>
</evidence>
<dbReference type="Proteomes" id="UP000714275">
    <property type="component" value="Unassembled WGS sequence"/>
</dbReference>
<dbReference type="AlphaFoldDB" id="A0A9P6ZX93"/>
<organism evidence="9 10">
    <name type="scientific">Suillus placidus</name>
    <dbReference type="NCBI Taxonomy" id="48579"/>
    <lineage>
        <taxon>Eukaryota</taxon>
        <taxon>Fungi</taxon>
        <taxon>Dikarya</taxon>
        <taxon>Basidiomycota</taxon>
        <taxon>Agaricomycotina</taxon>
        <taxon>Agaricomycetes</taxon>
        <taxon>Agaricomycetidae</taxon>
        <taxon>Boletales</taxon>
        <taxon>Suillineae</taxon>
        <taxon>Suillaceae</taxon>
        <taxon>Suillus</taxon>
    </lineage>
</organism>
<name>A0A9P6ZX93_9AGAM</name>
<evidence type="ECO:0000313" key="9">
    <source>
        <dbReference type="EMBL" id="KAG1778479.1"/>
    </source>
</evidence>
<keyword evidence="5" id="KW-0560">Oxidoreductase</keyword>
<accession>A0A9P6ZX93</accession>
<evidence type="ECO:0000256" key="1">
    <source>
        <dbReference type="ARBA" id="ARBA00001970"/>
    </source>
</evidence>
<keyword evidence="2" id="KW-0575">Peroxidase</keyword>
<evidence type="ECO:0000256" key="5">
    <source>
        <dbReference type="ARBA" id="ARBA00023002"/>
    </source>
</evidence>
<comment type="similarity">
    <text evidence="7">Belongs to the chloroperoxidase family.</text>
</comment>
<dbReference type="OrthoDB" id="407298at2759"/>
<dbReference type="PROSITE" id="PS51405">
    <property type="entry name" value="HEME_HALOPEROXIDASE"/>
    <property type="match status" value="1"/>
</dbReference>
<dbReference type="PANTHER" id="PTHR33577:SF18">
    <property type="entry name" value="HEME HALOPEROXIDASE FAMILY PROFILE DOMAIN-CONTAINING PROTEIN"/>
    <property type="match status" value="1"/>
</dbReference>
<dbReference type="Pfam" id="PF01328">
    <property type="entry name" value="Peroxidase_2"/>
    <property type="match status" value="1"/>
</dbReference>
<comment type="caution">
    <text evidence="9">The sequence shown here is derived from an EMBL/GenBank/DDBJ whole genome shotgun (WGS) entry which is preliminary data.</text>
</comment>
<proteinExistence type="inferred from homology"/>
<gene>
    <name evidence="9" type="ORF">EV702DRAFT_967971</name>
</gene>
<dbReference type="GO" id="GO:0004601">
    <property type="term" value="F:peroxidase activity"/>
    <property type="evidence" value="ECO:0007669"/>
    <property type="project" value="UniProtKB-KW"/>
</dbReference>
<evidence type="ECO:0000256" key="2">
    <source>
        <dbReference type="ARBA" id="ARBA00022559"/>
    </source>
</evidence>
<comment type="cofactor">
    <cofactor evidence="1">
        <name>heme b</name>
        <dbReference type="ChEBI" id="CHEBI:60344"/>
    </cofactor>
</comment>
<dbReference type="Gene3D" id="1.10.489.10">
    <property type="entry name" value="Chloroperoxidase-like"/>
    <property type="match status" value="1"/>
</dbReference>
<keyword evidence="10" id="KW-1185">Reference proteome</keyword>
<dbReference type="PROSITE" id="PS00018">
    <property type="entry name" value="EF_HAND_1"/>
    <property type="match status" value="1"/>
</dbReference>
<evidence type="ECO:0000256" key="3">
    <source>
        <dbReference type="ARBA" id="ARBA00022617"/>
    </source>
</evidence>
<dbReference type="SUPFAM" id="SSF47571">
    <property type="entry name" value="Cloroperoxidase"/>
    <property type="match status" value="1"/>
</dbReference>
<protein>
    <submittedName>
        <fullName evidence="9">Chloroperoxidase</fullName>
    </submittedName>
</protein>